<evidence type="ECO:0000313" key="2">
    <source>
        <dbReference type="EMBL" id="EEY19494.1"/>
    </source>
</evidence>
<feature type="transmembrane region" description="Helical" evidence="1">
    <location>
        <begin position="20"/>
        <end position="44"/>
    </location>
</feature>
<feature type="transmembrane region" description="Helical" evidence="1">
    <location>
        <begin position="84"/>
        <end position="107"/>
    </location>
</feature>
<sequence>MTSFIYARQYDGEFLEGLTLKVLLAASITTAIVAPVSFVVRILLSKRRGHRILSLNSALSVLALIAGLIAVALFTSFAVASRSFLAWLPGLPLILGLTYLVLSFWPLYCGRLWSPAAPLLAVAFSWTHGALLATTFLLLLVALALEKRGPTGKQVSTRHRATVAIYYLLAIIQALSNAFYVAVHSDELYNKDSRDEVYTDYGGVYVYVDHTDRGRTAGVAASVTALYVRLDP</sequence>
<keyword evidence="1" id="KW-0472">Membrane</keyword>
<dbReference type="RefSeq" id="XP_003004490.1">
    <property type="nucleotide sequence ID" value="XM_003004444.1"/>
</dbReference>
<dbReference type="HOGENOM" id="CLU_1195652_0_0_1"/>
<proteinExistence type="predicted"/>
<evidence type="ECO:0000256" key="1">
    <source>
        <dbReference type="SAM" id="Phobius"/>
    </source>
</evidence>
<organism evidence="3">
    <name type="scientific">Verticillium alfalfae (strain VaMs.102 / ATCC MYA-4576 / FGSC 10136)</name>
    <name type="common">Verticillium wilt of alfalfa</name>
    <name type="synonym">Verticillium albo-atrum</name>
    <dbReference type="NCBI Taxonomy" id="526221"/>
    <lineage>
        <taxon>Eukaryota</taxon>
        <taxon>Fungi</taxon>
        <taxon>Dikarya</taxon>
        <taxon>Ascomycota</taxon>
        <taxon>Pezizomycotina</taxon>
        <taxon>Sordariomycetes</taxon>
        <taxon>Hypocreomycetidae</taxon>
        <taxon>Glomerellales</taxon>
        <taxon>Plectosphaerellaceae</taxon>
        <taxon>Verticillium</taxon>
    </lineage>
</organism>
<protein>
    <submittedName>
        <fullName evidence="2">Predicted protein</fullName>
    </submittedName>
</protein>
<name>C9SLC6_VERA1</name>
<dbReference type="GeneID" id="9531480"/>
<keyword evidence="1" id="KW-0812">Transmembrane</keyword>
<dbReference type="OrthoDB" id="10588007at2759"/>
<feature type="transmembrane region" description="Helical" evidence="1">
    <location>
        <begin position="164"/>
        <end position="183"/>
    </location>
</feature>
<dbReference type="eggNOG" id="ENOG502T5UJ">
    <property type="taxonomic scope" value="Eukaryota"/>
</dbReference>
<keyword evidence="3" id="KW-1185">Reference proteome</keyword>
<reference evidence="3" key="1">
    <citation type="journal article" date="2011" name="PLoS Pathog.">
        <title>Comparative genomics yields insights into niche adaptation of plant vascular wilt pathogens.</title>
        <authorList>
            <person name="Klosterman S.J."/>
            <person name="Subbarao K.V."/>
            <person name="Kang S."/>
            <person name="Veronese P."/>
            <person name="Gold S.E."/>
            <person name="Thomma B.P.H.J."/>
            <person name="Chen Z."/>
            <person name="Henrissat B."/>
            <person name="Lee Y.-H."/>
            <person name="Park J."/>
            <person name="Garcia-Pedrajas M.D."/>
            <person name="Barbara D.J."/>
            <person name="Anchieta A."/>
            <person name="de Jonge R."/>
            <person name="Santhanam P."/>
            <person name="Maruthachalam K."/>
            <person name="Atallah Z."/>
            <person name="Amyotte S.G."/>
            <person name="Paz Z."/>
            <person name="Inderbitzin P."/>
            <person name="Hayes R.J."/>
            <person name="Heiman D.I."/>
            <person name="Young S."/>
            <person name="Zeng Q."/>
            <person name="Engels R."/>
            <person name="Galagan J."/>
            <person name="Cuomo C.A."/>
            <person name="Dobinson K.F."/>
            <person name="Ma L.-J."/>
        </authorList>
    </citation>
    <scope>NUCLEOTIDE SEQUENCE [LARGE SCALE GENOMIC DNA]</scope>
    <source>
        <strain evidence="3">VaMs.102 / ATCC MYA-4576 / FGSC 10136</strain>
    </source>
</reference>
<accession>C9SLC6</accession>
<dbReference type="AlphaFoldDB" id="C9SLC6"/>
<keyword evidence="1" id="KW-1133">Transmembrane helix</keyword>
<dbReference type="EMBL" id="DS985219">
    <property type="protein sequence ID" value="EEY19494.1"/>
    <property type="molecule type" value="Genomic_DNA"/>
</dbReference>
<feature type="transmembrane region" description="Helical" evidence="1">
    <location>
        <begin position="119"/>
        <end position="144"/>
    </location>
</feature>
<dbReference type="Proteomes" id="UP000008698">
    <property type="component" value="Unassembled WGS sequence"/>
</dbReference>
<feature type="transmembrane region" description="Helical" evidence="1">
    <location>
        <begin position="56"/>
        <end position="78"/>
    </location>
</feature>
<evidence type="ECO:0000313" key="3">
    <source>
        <dbReference type="Proteomes" id="UP000008698"/>
    </source>
</evidence>
<gene>
    <name evidence="2" type="ORF">VDBG_05603</name>
</gene>
<dbReference type="KEGG" id="val:VDBG_05603"/>